<keyword evidence="4" id="KW-0862">Zinc</keyword>
<evidence type="ECO:0000256" key="5">
    <source>
        <dbReference type="ARBA" id="ARBA00023049"/>
    </source>
</evidence>
<dbReference type="Proteomes" id="UP000294749">
    <property type="component" value="Unassembled WGS sequence"/>
</dbReference>
<name>A0A4R7K6M5_9FLAO</name>
<evidence type="ECO:0000256" key="3">
    <source>
        <dbReference type="ARBA" id="ARBA00022801"/>
    </source>
</evidence>
<keyword evidence="1" id="KW-0645">Protease</keyword>
<dbReference type="PROSITE" id="PS50249">
    <property type="entry name" value="MPN"/>
    <property type="match status" value="1"/>
</dbReference>
<dbReference type="RefSeq" id="WP_133686363.1">
    <property type="nucleotide sequence ID" value="NZ_SOAY01000010.1"/>
</dbReference>
<evidence type="ECO:0000256" key="2">
    <source>
        <dbReference type="ARBA" id="ARBA00022723"/>
    </source>
</evidence>
<dbReference type="PANTHER" id="PTHR30471">
    <property type="entry name" value="DNA REPAIR PROTEIN RADC"/>
    <property type="match status" value="1"/>
</dbReference>
<keyword evidence="5" id="KW-0482">Metalloprotease</keyword>
<gene>
    <name evidence="7" type="ORF">CLV90_0992</name>
</gene>
<dbReference type="Gene3D" id="3.40.140.10">
    <property type="entry name" value="Cytidine Deaminase, domain 2"/>
    <property type="match status" value="1"/>
</dbReference>
<proteinExistence type="predicted"/>
<dbReference type="Pfam" id="PF04002">
    <property type="entry name" value="RadC"/>
    <property type="match status" value="1"/>
</dbReference>
<accession>A0A4R7K6M5</accession>
<dbReference type="OrthoDB" id="9804482at2"/>
<keyword evidence="3" id="KW-0378">Hydrolase</keyword>
<dbReference type="GO" id="GO:0046872">
    <property type="term" value="F:metal ion binding"/>
    <property type="evidence" value="ECO:0007669"/>
    <property type="project" value="UniProtKB-KW"/>
</dbReference>
<comment type="caution">
    <text evidence="7">The sequence shown here is derived from an EMBL/GenBank/DDBJ whole genome shotgun (WGS) entry which is preliminary data.</text>
</comment>
<protein>
    <submittedName>
        <fullName evidence="7">DNA repair protein RadC</fullName>
    </submittedName>
</protein>
<dbReference type="GO" id="GO:0006508">
    <property type="term" value="P:proteolysis"/>
    <property type="evidence" value="ECO:0007669"/>
    <property type="project" value="UniProtKB-KW"/>
</dbReference>
<evidence type="ECO:0000313" key="8">
    <source>
        <dbReference type="Proteomes" id="UP000294749"/>
    </source>
</evidence>
<dbReference type="GO" id="GO:0008237">
    <property type="term" value="F:metallopeptidase activity"/>
    <property type="evidence" value="ECO:0007669"/>
    <property type="project" value="UniProtKB-KW"/>
</dbReference>
<evidence type="ECO:0000313" key="7">
    <source>
        <dbReference type="EMBL" id="TDT46927.1"/>
    </source>
</evidence>
<evidence type="ECO:0000259" key="6">
    <source>
        <dbReference type="PROSITE" id="PS50249"/>
    </source>
</evidence>
<sequence>MKKVTIYKNLVGELTVNYKRTKQQAQKISSSEDAADFIRPYFDHVMDDHEVVKVIHLNHENRVINVHHASSGTDIACLIPIKAIVRDAIMLPTTGIILVHNHPSGQTKFSKADIAVSKKLEIACNYFDIRFVDSIVITREKHSSMKDEGVI</sequence>
<feature type="domain" description="MPN" evidence="6">
    <location>
        <begin position="27"/>
        <end position="151"/>
    </location>
</feature>
<dbReference type="AlphaFoldDB" id="A0A4R7K6M5"/>
<dbReference type="InterPro" id="IPR020891">
    <property type="entry name" value="UPF0758_CS"/>
</dbReference>
<evidence type="ECO:0000256" key="4">
    <source>
        <dbReference type="ARBA" id="ARBA00022833"/>
    </source>
</evidence>
<keyword evidence="2" id="KW-0479">Metal-binding</keyword>
<dbReference type="EMBL" id="SOAY01000010">
    <property type="protein sequence ID" value="TDT46927.1"/>
    <property type="molecule type" value="Genomic_DNA"/>
</dbReference>
<dbReference type="InterPro" id="IPR001405">
    <property type="entry name" value="UPF0758"/>
</dbReference>
<evidence type="ECO:0000256" key="1">
    <source>
        <dbReference type="ARBA" id="ARBA00022670"/>
    </source>
</evidence>
<keyword evidence="8" id="KW-1185">Reference proteome</keyword>
<dbReference type="PANTHER" id="PTHR30471:SF3">
    <property type="entry name" value="UPF0758 PROTEIN YEES-RELATED"/>
    <property type="match status" value="1"/>
</dbReference>
<dbReference type="InterPro" id="IPR025657">
    <property type="entry name" value="RadC_JAB"/>
</dbReference>
<reference evidence="7 8" key="1">
    <citation type="submission" date="2019-03" db="EMBL/GenBank/DDBJ databases">
        <title>Genomic Encyclopedia of Archaeal and Bacterial Type Strains, Phase II (KMG-II): from individual species to whole genera.</title>
        <authorList>
            <person name="Goeker M."/>
        </authorList>
    </citation>
    <scope>NUCLEOTIDE SEQUENCE [LARGE SCALE GENOMIC DNA]</scope>
    <source>
        <strain evidence="7 8">DSM 25233</strain>
    </source>
</reference>
<dbReference type="InterPro" id="IPR037518">
    <property type="entry name" value="MPN"/>
</dbReference>
<dbReference type="PROSITE" id="PS01302">
    <property type="entry name" value="UPF0758"/>
    <property type="match status" value="1"/>
</dbReference>
<organism evidence="7 8">
    <name type="scientific">Maribacter spongiicola</name>
    <dbReference type="NCBI Taxonomy" id="1206753"/>
    <lineage>
        <taxon>Bacteria</taxon>
        <taxon>Pseudomonadati</taxon>
        <taxon>Bacteroidota</taxon>
        <taxon>Flavobacteriia</taxon>
        <taxon>Flavobacteriales</taxon>
        <taxon>Flavobacteriaceae</taxon>
        <taxon>Maribacter</taxon>
    </lineage>
</organism>